<accession>A0ABP1FKE4</accession>
<evidence type="ECO:0000313" key="3">
    <source>
        <dbReference type="Proteomes" id="UP001497392"/>
    </source>
</evidence>
<feature type="region of interest" description="Disordered" evidence="1">
    <location>
        <begin position="1"/>
        <end position="29"/>
    </location>
</feature>
<evidence type="ECO:0000256" key="1">
    <source>
        <dbReference type="SAM" id="MobiDB-lite"/>
    </source>
</evidence>
<organism evidence="2 3">
    <name type="scientific">Coccomyxa viridis</name>
    <dbReference type="NCBI Taxonomy" id="1274662"/>
    <lineage>
        <taxon>Eukaryota</taxon>
        <taxon>Viridiplantae</taxon>
        <taxon>Chlorophyta</taxon>
        <taxon>core chlorophytes</taxon>
        <taxon>Trebouxiophyceae</taxon>
        <taxon>Trebouxiophyceae incertae sedis</taxon>
        <taxon>Coccomyxaceae</taxon>
        <taxon>Coccomyxa</taxon>
    </lineage>
</organism>
<reference evidence="2 3" key="1">
    <citation type="submission" date="2024-06" db="EMBL/GenBank/DDBJ databases">
        <authorList>
            <person name="Kraege A."/>
            <person name="Thomma B."/>
        </authorList>
    </citation>
    <scope>NUCLEOTIDE SEQUENCE [LARGE SCALE GENOMIC DNA]</scope>
</reference>
<evidence type="ECO:0000313" key="2">
    <source>
        <dbReference type="EMBL" id="CAL5218497.1"/>
    </source>
</evidence>
<name>A0ABP1FKE4_9CHLO</name>
<comment type="caution">
    <text evidence="2">The sequence shown here is derived from an EMBL/GenBank/DDBJ whole genome shotgun (WGS) entry which is preliminary data.</text>
</comment>
<proteinExistence type="predicted"/>
<protein>
    <submittedName>
        <fullName evidence="2">G183 protein</fullName>
    </submittedName>
</protein>
<dbReference type="Proteomes" id="UP001497392">
    <property type="component" value="Unassembled WGS sequence"/>
</dbReference>
<keyword evidence="3" id="KW-1185">Reference proteome</keyword>
<gene>
    <name evidence="2" type="primary">g183</name>
    <name evidence="2" type="ORF">VP750_LOCUS156</name>
</gene>
<sequence length="255" mass="29226">MLRPSARKRSTAKVGGSRSQQHEDSASSALKELTVAGASTAKKMKDTERTAAEEQMLESMIKEGLREASDSSRRFWAREEEAHRLGRRNDRMMQWAISNLWSQDADEETRVKQALQNYSREQALACLWESGSLVASASASSDLAADWEHTYWNVLDQEQRKIIQQHFSTEFVNLLNSDLTSRNAPKLSSGAQASERDICCEERAYLMLVIDNIEDEAERKGWRQAYLVMVYGTPWKVTWEEERQRVQDELDAKES</sequence>
<dbReference type="EMBL" id="CAXHTA020000001">
    <property type="protein sequence ID" value="CAL5218497.1"/>
    <property type="molecule type" value="Genomic_DNA"/>
</dbReference>
<feature type="compositionally biased region" description="Basic residues" evidence="1">
    <location>
        <begin position="1"/>
        <end position="11"/>
    </location>
</feature>